<evidence type="ECO:0000256" key="5">
    <source>
        <dbReference type="ARBA" id="ARBA00022640"/>
    </source>
</evidence>
<keyword evidence="4" id="KW-0150">Chloroplast</keyword>
<evidence type="ECO:0000256" key="2">
    <source>
        <dbReference type="ARBA" id="ARBA00004370"/>
    </source>
</evidence>
<dbReference type="EnsemblProtists" id="EOD04651">
    <property type="protein sequence ID" value="EOD04651"/>
    <property type="gene ID" value="EMIHUDRAFT_453786"/>
</dbReference>
<dbReference type="InterPro" id="IPR001296">
    <property type="entry name" value="Glyco_trans_1"/>
</dbReference>
<dbReference type="STRING" id="2903.R1D1F8"/>
<evidence type="ECO:0000313" key="14">
    <source>
        <dbReference type="Proteomes" id="UP000013827"/>
    </source>
</evidence>
<evidence type="ECO:0000256" key="3">
    <source>
        <dbReference type="ARBA" id="ARBA00009481"/>
    </source>
</evidence>
<accession>A0A0D3I066</accession>
<evidence type="ECO:0000256" key="9">
    <source>
        <dbReference type="ARBA" id="ARBA00024055"/>
    </source>
</evidence>
<feature type="chain" id="PRO_5044290862" description="digalactosyldiacylglycerol synthase" evidence="11">
    <location>
        <begin position="26"/>
        <end position="677"/>
    </location>
</feature>
<dbReference type="KEGG" id="ehx:EMIHUDRAFT_453786"/>
<dbReference type="AlphaFoldDB" id="A0A0D3I066"/>
<dbReference type="eggNOG" id="ENOG502QQ73">
    <property type="taxonomic scope" value="Eukaryota"/>
</dbReference>
<dbReference type="GO" id="GO:0046481">
    <property type="term" value="F:digalactosyldiacylglycerol synthase activity"/>
    <property type="evidence" value="ECO:0007669"/>
    <property type="project" value="UniProtKB-EC"/>
</dbReference>
<keyword evidence="11" id="KW-0732">Signal</keyword>
<keyword evidence="14" id="KW-1185">Reference proteome</keyword>
<sequence>MAPGPRRCWLACAFAAALLCAPAAASSLPGLRAAERARQASLRVAELLRTLHPAAWLVVGTALVQHRRSRAAKRGDLREIRSQVFTDDFHIAIVTTAALPWMTGTAINPLLRAAYLSKAGRSVTLAVPWLHPREQALVFPGKLRFADPQAQERHIRLWLAERGGVRADFRLRFYPASSPPTQTRPRTSRAALFLESFSPAPFTVATSLILPLGDASGRLNALPARDVTGCFEAGECDVCVLEEPEHLNWYHSGANWRHRFKLVIGVVHTNYLYYARMYAGAATAAVLKRLNEWMCGAYCDRVIKLSGTIQPLPRAVVCNVHGVRSEFLEIGRRAARSHFPPRRAGAYFLGKVLWAKGHRLLIDYLALQQSLGQPPTHVDVYGGGEDLAEVEVEAAARELRLSFFPPTDHSGATLRRYKVFINPSQSEVLSTTTAEALAMGKFVVVQRHPSNDFFMQFRNTLPYDTPEEFLLQAATNLLGAFLEPSWNLLGEPEPLSAEERRALSWEGAARSADLIDHRRAGSVRPLSCEGATDRFLEAVSNCTLSDVLPTLGDHATRWVHATVQKGGPVGDRLRRASGAGPVWKQSWLAQEKWRAAPPTEIVEASILATPPGMAPMKAHSKREAVPRRGEIGEEESCCSCGSVPRRKSLWVMIRLYVEYRSKRGGITKSSEFRHYYE</sequence>
<organism evidence="13 14">
    <name type="scientific">Emiliania huxleyi (strain CCMP1516)</name>
    <dbReference type="NCBI Taxonomy" id="280463"/>
    <lineage>
        <taxon>Eukaryota</taxon>
        <taxon>Haptista</taxon>
        <taxon>Haptophyta</taxon>
        <taxon>Prymnesiophyceae</taxon>
        <taxon>Isochrysidales</taxon>
        <taxon>Noelaerhabdaceae</taxon>
        <taxon>Emiliania</taxon>
    </lineage>
</organism>
<name>A0A0D3I066_EMIH1</name>
<dbReference type="HOGENOM" id="CLU_442419_0_0_1"/>
<evidence type="ECO:0000256" key="7">
    <source>
        <dbReference type="ARBA" id="ARBA00022679"/>
    </source>
</evidence>
<dbReference type="InterPro" id="IPR044525">
    <property type="entry name" value="DGDG1/2"/>
</dbReference>
<evidence type="ECO:0000256" key="1">
    <source>
        <dbReference type="ARBA" id="ARBA00004229"/>
    </source>
</evidence>
<dbReference type="EC" id="2.4.1.241" evidence="9"/>
<dbReference type="SUPFAM" id="SSF53756">
    <property type="entry name" value="UDP-Glycosyltransferase/glycogen phosphorylase"/>
    <property type="match status" value="1"/>
</dbReference>
<dbReference type="CDD" id="cd01635">
    <property type="entry name" value="Glycosyltransferase_GTB-type"/>
    <property type="match status" value="1"/>
</dbReference>
<evidence type="ECO:0000256" key="4">
    <source>
        <dbReference type="ARBA" id="ARBA00022528"/>
    </source>
</evidence>
<dbReference type="Gene3D" id="3.40.50.2000">
    <property type="entry name" value="Glycogen Phosphorylase B"/>
    <property type="match status" value="1"/>
</dbReference>
<evidence type="ECO:0000313" key="13">
    <source>
        <dbReference type="EnsemblProtists" id="EOD04651"/>
    </source>
</evidence>
<dbReference type="PANTHER" id="PTHR46132">
    <property type="entry name" value="DIGALACTOSYLDIACYLGLYCEROL SYNTHASE 2, CHLOROPLASTIC"/>
    <property type="match status" value="1"/>
</dbReference>
<dbReference type="GO" id="GO:0009707">
    <property type="term" value="C:chloroplast outer membrane"/>
    <property type="evidence" value="ECO:0007669"/>
    <property type="project" value="TreeGrafter"/>
</dbReference>
<dbReference type="Pfam" id="PF00534">
    <property type="entry name" value="Glycos_transf_1"/>
    <property type="match status" value="1"/>
</dbReference>
<feature type="signal peptide" evidence="11">
    <location>
        <begin position="1"/>
        <end position="25"/>
    </location>
</feature>
<keyword evidence="7" id="KW-0808">Transferase</keyword>
<reference evidence="14" key="1">
    <citation type="journal article" date="2013" name="Nature">
        <title>Pan genome of the phytoplankton Emiliania underpins its global distribution.</title>
        <authorList>
            <person name="Read B.A."/>
            <person name="Kegel J."/>
            <person name="Klute M.J."/>
            <person name="Kuo A."/>
            <person name="Lefebvre S.C."/>
            <person name="Maumus F."/>
            <person name="Mayer C."/>
            <person name="Miller J."/>
            <person name="Monier A."/>
            <person name="Salamov A."/>
            <person name="Young J."/>
            <person name="Aguilar M."/>
            <person name="Claverie J.M."/>
            <person name="Frickenhaus S."/>
            <person name="Gonzalez K."/>
            <person name="Herman E.K."/>
            <person name="Lin Y.C."/>
            <person name="Napier J."/>
            <person name="Ogata H."/>
            <person name="Sarno A.F."/>
            <person name="Shmutz J."/>
            <person name="Schroeder D."/>
            <person name="de Vargas C."/>
            <person name="Verret F."/>
            <person name="von Dassow P."/>
            <person name="Valentin K."/>
            <person name="Van de Peer Y."/>
            <person name="Wheeler G."/>
            <person name="Dacks J.B."/>
            <person name="Delwiche C.F."/>
            <person name="Dyhrman S.T."/>
            <person name="Glockner G."/>
            <person name="John U."/>
            <person name="Richards T."/>
            <person name="Worden A.Z."/>
            <person name="Zhang X."/>
            <person name="Grigoriev I.V."/>
            <person name="Allen A.E."/>
            <person name="Bidle K."/>
            <person name="Borodovsky M."/>
            <person name="Bowler C."/>
            <person name="Brownlee C."/>
            <person name="Cock J.M."/>
            <person name="Elias M."/>
            <person name="Gladyshev V.N."/>
            <person name="Groth M."/>
            <person name="Guda C."/>
            <person name="Hadaegh A."/>
            <person name="Iglesias-Rodriguez M.D."/>
            <person name="Jenkins J."/>
            <person name="Jones B.M."/>
            <person name="Lawson T."/>
            <person name="Leese F."/>
            <person name="Lindquist E."/>
            <person name="Lobanov A."/>
            <person name="Lomsadze A."/>
            <person name="Malik S.B."/>
            <person name="Marsh M.E."/>
            <person name="Mackinder L."/>
            <person name="Mock T."/>
            <person name="Mueller-Roeber B."/>
            <person name="Pagarete A."/>
            <person name="Parker M."/>
            <person name="Probert I."/>
            <person name="Quesneville H."/>
            <person name="Raines C."/>
            <person name="Rensing S.A."/>
            <person name="Riano-Pachon D.M."/>
            <person name="Richier S."/>
            <person name="Rokitta S."/>
            <person name="Shiraiwa Y."/>
            <person name="Soanes D.M."/>
            <person name="van der Giezen M."/>
            <person name="Wahlund T.M."/>
            <person name="Williams B."/>
            <person name="Wilson W."/>
            <person name="Wolfe G."/>
            <person name="Wurch L.L."/>
        </authorList>
    </citation>
    <scope>NUCLEOTIDE SEQUENCE</scope>
</reference>
<feature type="domain" description="Glycosyl transferase family 1" evidence="12">
    <location>
        <begin position="346"/>
        <end position="449"/>
    </location>
</feature>
<keyword evidence="5" id="KW-0934">Plastid</keyword>
<reference evidence="13" key="2">
    <citation type="submission" date="2024-10" db="UniProtKB">
        <authorList>
            <consortium name="EnsemblProtists"/>
        </authorList>
    </citation>
    <scope>IDENTIFICATION</scope>
</reference>
<dbReference type="PANTHER" id="PTHR46132:SF1">
    <property type="entry name" value="DIGALACTOSYLDIACYLGLYCEROL SYNTHASE 2, CHLOROPLASTIC"/>
    <property type="match status" value="1"/>
</dbReference>
<dbReference type="Proteomes" id="UP000013827">
    <property type="component" value="Unassembled WGS sequence"/>
</dbReference>
<evidence type="ECO:0000256" key="11">
    <source>
        <dbReference type="SAM" id="SignalP"/>
    </source>
</evidence>
<evidence type="ECO:0000256" key="6">
    <source>
        <dbReference type="ARBA" id="ARBA00022676"/>
    </source>
</evidence>
<proteinExistence type="inferred from homology"/>
<comment type="similarity">
    <text evidence="3">Belongs to the glycosyltransferase group 1 family. Glycosyltransferase 4 subfamily.</text>
</comment>
<dbReference type="GO" id="GO:0019375">
    <property type="term" value="P:galactolipid biosynthetic process"/>
    <property type="evidence" value="ECO:0007669"/>
    <property type="project" value="TreeGrafter"/>
</dbReference>
<dbReference type="PaxDb" id="2903-EOD04651"/>
<comment type="subcellular location">
    <subcellularLocation>
        <location evidence="2">Membrane</location>
    </subcellularLocation>
    <subcellularLocation>
        <location evidence="1">Plastid</location>
        <location evidence="1">Chloroplast</location>
    </subcellularLocation>
</comment>
<keyword evidence="8" id="KW-0472">Membrane</keyword>
<evidence type="ECO:0000256" key="10">
    <source>
        <dbReference type="ARBA" id="ARBA00048651"/>
    </source>
</evidence>
<dbReference type="GeneID" id="17250851"/>
<protein>
    <recommendedName>
        <fullName evidence="9">digalactosyldiacylglycerol synthase</fullName>
        <ecNumber evidence="9">2.4.1.241</ecNumber>
    </recommendedName>
</protein>
<evidence type="ECO:0000256" key="8">
    <source>
        <dbReference type="ARBA" id="ARBA00023136"/>
    </source>
</evidence>
<dbReference type="RefSeq" id="XP_005757080.1">
    <property type="nucleotide sequence ID" value="XM_005757023.1"/>
</dbReference>
<evidence type="ECO:0000259" key="12">
    <source>
        <dbReference type="Pfam" id="PF00534"/>
    </source>
</evidence>
<comment type="catalytic activity">
    <reaction evidence="10">
        <text>a 1,2-diacyl-3-O-(beta-D-galactosyl)-sn-glycerol + UDP-alpha-D-galactose = a 1,2-diacyl-3-O-[alpha-D-galactosyl-(1-&gt;6)-beta-D-galactosyl]-sn-glycerol + UDP + H(+)</text>
        <dbReference type="Rhea" id="RHEA:10520"/>
        <dbReference type="ChEBI" id="CHEBI:15378"/>
        <dbReference type="ChEBI" id="CHEBI:17615"/>
        <dbReference type="ChEBI" id="CHEBI:28396"/>
        <dbReference type="ChEBI" id="CHEBI:58223"/>
        <dbReference type="ChEBI" id="CHEBI:66914"/>
        <dbReference type="EC" id="2.4.1.241"/>
    </reaction>
</comment>
<keyword evidence="6" id="KW-0328">Glycosyltransferase</keyword>